<proteinExistence type="inferred from homology"/>
<dbReference type="GO" id="GO:0005739">
    <property type="term" value="C:mitochondrion"/>
    <property type="evidence" value="ECO:0007669"/>
    <property type="project" value="UniProtKB-SubCell"/>
</dbReference>
<dbReference type="GO" id="GO:0016020">
    <property type="term" value="C:membrane"/>
    <property type="evidence" value="ECO:0007669"/>
    <property type="project" value="UniProtKB-SubCell"/>
</dbReference>
<keyword evidence="6" id="KW-0496">Mitochondrion</keyword>
<comment type="caution">
    <text evidence="10">The sequence shown here is derived from an EMBL/GenBank/DDBJ whole genome shotgun (WGS) entry which is preliminary data.</text>
</comment>
<evidence type="ECO:0000256" key="7">
    <source>
        <dbReference type="ARBA" id="ARBA00023136"/>
    </source>
</evidence>
<dbReference type="PANTHER" id="PTHR48182:SF2">
    <property type="entry name" value="PROTEIN SERAC1"/>
    <property type="match status" value="1"/>
</dbReference>
<dbReference type="InterPro" id="IPR052374">
    <property type="entry name" value="SERAC1"/>
</dbReference>
<name>A0A8H5ZAJ1_COCSA</name>
<feature type="compositionally biased region" description="Polar residues" evidence="8">
    <location>
        <begin position="1"/>
        <end position="11"/>
    </location>
</feature>
<evidence type="ECO:0000256" key="3">
    <source>
        <dbReference type="ARBA" id="ARBA00004370"/>
    </source>
</evidence>
<feature type="domain" description="DUF676" evidence="9">
    <location>
        <begin position="36"/>
        <end position="70"/>
    </location>
</feature>
<protein>
    <recommendedName>
        <fullName evidence="9">DUF676 domain-containing protein</fullName>
    </recommendedName>
</protein>
<evidence type="ECO:0000313" key="11">
    <source>
        <dbReference type="Proteomes" id="UP000624244"/>
    </source>
</evidence>
<evidence type="ECO:0000256" key="5">
    <source>
        <dbReference type="ARBA" id="ARBA00022824"/>
    </source>
</evidence>
<evidence type="ECO:0000256" key="8">
    <source>
        <dbReference type="SAM" id="MobiDB-lite"/>
    </source>
</evidence>
<keyword evidence="5" id="KW-0256">Endoplasmic reticulum</keyword>
<accession>A0A8H5ZAJ1</accession>
<dbReference type="Gene3D" id="3.40.50.1820">
    <property type="entry name" value="alpha/beta hydrolase"/>
    <property type="match status" value="1"/>
</dbReference>
<evidence type="ECO:0000313" key="10">
    <source>
        <dbReference type="EMBL" id="KAF5844438.1"/>
    </source>
</evidence>
<organism evidence="10 11">
    <name type="scientific">Cochliobolus sativus</name>
    <name type="common">Common root rot and spot blotch fungus</name>
    <name type="synonym">Bipolaris sorokiniana</name>
    <dbReference type="NCBI Taxonomy" id="45130"/>
    <lineage>
        <taxon>Eukaryota</taxon>
        <taxon>Fungi</taxon>
        <taxon>Dikarya</taxon>
        <taxon>Ascomycota</taxon>
        <taxon>Pezizomycotina</taxon>
        <taxon>Dothideomycetes</taxon>
        <taxon>Pleosporomycetidae</taxon>
        <taxon>Pleosporales</taxon>
        <taxon>Pleosporineae</taxon>
        <taxon>Pleosporaceae</taxon>
        <taxon>Bipolaris</taxon>
    </lineage>
</organism>
<evidence type="ECO:0000256" key="6">
    <source>
        <dbReference type="ARBA" id="ARBA00023128"/>
    </source>
</evidence>
<sequence length="90" mass="9951">MRPTSRPGSASNRHRQRAVALHEAGRSSDDFLTSTRKKSKRPIIFVAHSLGGIIVKSALIYSDATRRGALEEHRAIKLSTYGILFMGTPF</sequence>
<evidence type="ECO:0000256" key="1">
    <source>
        <dbReference type="ARBA" id="ARBA00004173"/>
    </source>
</evidence>
<evidence type="ECO:0000259" key="9">
    <source>
        <dbReference type="Pfam" id="PF05057"/>
    </source>
</evidence>
<evidence type="ECO:0000256" key="2">
    <source>
        <dbReference type="ARBA" id="ARBA00004240"/>
    </source>
</evidence>
<evidence type="ECO:0000256" key="4">
    <source>
        <dbReference type="ARBA" id="ARBA00007920"/>
    </source>
</evidence>
<dbReference type="InterPro" id="IPR029058">
    <property type="entry name" value="AB_hydrolase_fold"/>
</dbReference>
<dbReference type="Pfam" id="PF05057">
    <property type="entry name" value="DUF676"/>
    <property type="match status" value="1"/>
</dbReference>
<gene>
    <name evidence="10" type="ORF">GGP41_001371</name>
</gene>
<reference evidence="10" key="1">
    <citation type="submission" date="2019-11" db="EMBL/GenBank/DDBJ databases">
        <title>Bipolaris sorokiniana Genome sequencing.</title>
        <authorList>
            <person name="Wang H."/>
        </authorList>
    </citation>
    <scope>NUCLEOTIDE SEQUENCE</scope>
</reference>
<comment type="subcellular location">
    <subcellularLocation>
        <location evidence="2">Endoplasmic reticulum</location>
    </subcellularLocation>
    <subcellularLocation>
        <location evidence="3">Membrane</location>
    </subcellularLocation>
    <subcellularLocation>
        <location evidence="1">Mitochondrion</location>
    </subcellularLocation>
</comment>
<dbReference type="InterPro" id="IPR007751">
    <property type="entry name" value="DUF676_lipase-like"/>
</dbReference>
<dbReference type="SUPFAM" id="SSF53474">
    <property type="entry name" value="alpha/beta-Hydrolases"/>
    <property type="match status" value="1"/>
</dbReference>
<keyword evidence="7" id="KW-0472">Membrane</keyword>
<dbReference type="AlphaFoldDB" id="A0A8H5ZAJ1"/>
<dbReference type="Proteomes" id="UP000624244">
    <property type="component" value="Unassembled WGS sequence"/>
</dbReference>
<dbReference type="PANTHER" id="PTHR48182">
    <property type="entry name" value="PROTEIN SERAC1"/>
    <property type="match status" value="1"/>
</dbReference>
<dbReference type="EMBL" id="WNKQ01000023">
    <property type="protein sequence ID" value="KAF5844438.1"/>
    <property type="molecule type" value="Genomic_DNA"/>
</dbReference>
<dbReference type="GO" id="GO:0005783">
    <property type="term" value="C:endoplasmic reticulum"/>
    <property type="evidence" value="ECO:0007669"/>
    <property type="project" value="UniProtKB-SubCell"/>
</dbReference>
<feature type="region of interest" description="Disordered" evidence="8">
    <location>
        <begin position="1"/>
        <end position="34"/>
    </location>
</feature>
<comment type="similarity">
    <text evidence="4">Belongs to the putative lipase ROG1 family.</text>
</comment>